<organism evidence="3 4">
    <name type="scientific">Streptomyces beijiangensis</name>
    <dbReference type="NCBI Taxonomy" id="163361"/>
    <lineage>
        <taxon>Bacteria</taxon>
        <taxon>Bacillati</taxon>
        <taxon>Actinomycetota</taxon>
        <taxon>Actinomycetes</taxon>
        <taxon>Kitasatosporales</taxon>
        <taxon>Streptomycetaceae</taxon>
        <taxon>Streptomyces</taxon>
    </lineage>
</organism>
<name>A0A939JL39_9ACTN</name>
<comment type="caution">
    <text evidence="3">The sequence shown here is derived from an EMBL/GenBank/DDBJ whole genome shotgun (WGS) entry which is preliminary data.</text>
</comment>
<dbReference type="PRINTS" id="PR00154">
    <property type="entry name" value="AMPBINDING"/>
</dbReference>
<dbReference type="PANTHER" id="PTHR45527:SF1">
    <property type="entry name" value="FATTY ACID SYNTHASE"/>
    <property type="match status" value="1"/>
</dbReference>
<dbReference type="GO" id="GO:0043041">
    <property type="term" value="P:amino acid activation for nonribosomal peptide biosynthetic process"/>
    <property type="evidence" value="ECO:0007669"/>
    <property type="project" value="TreeGrafter"/>
</dbReference>
<dbReference type="InterPro" id="IPR000873">
    <property type="entry name" value="AMP-dep_synth/lig_dom"/>
</dbReference>
<dbReference type="InterPro" id="IPR042099">
    <property type="entry name" value="ANL_N_sf"/>
</dbReference>
<feature type="domain" description="AMP-binding enzyme C-terminal" evidence="2">
    <location>
        <begin position="397"/>
        <end position="471"/>
    </location>
</feature>
<dbReference type="GO" id="GO:0005737">
    <property type="term" value="C:cytoplasm"/>
    <property type="evidence" value="ECO:0007669"/>
    <property type="project" value="TreeGrafter"/>
</dbReference>
<evidence type="ECO:0000259" key="2">
    <source>
        <dbReference type="Pfam" id="PF13193"/>
    </source>
</evidence>
<feature type="domain" description="AMP-dependent synthetase/ligase" evidence="1">
    <location>
        <begin position="8"/>
        <end position="353"/>
    </location>
</feature>
<dbReference type="NCBIfam" id="TIGR01733">
    <property type="entry name" value="AA-adenyl-dom"/>
    <property type="match status" value="1"/>
</dbReference>
<dbReference type="GO" id="GO:0044550">
    <property type="term" value="P:secondary metabolite biosynthetic process"/>
    <property type="evidence" value="ECO:0007669"/>
    <property type="project" value="TreeGrafter"/>
</dbReference>
<evidence type="ECO:0000313" key="4">
    <source>
        <dbReference type="Proteomes" id="UP000664167"/>
    </source>
</evidence>
<sequence length="486" mass="51515">MKLHALVTEAARRTPDALAVAAEDHHLSYAQLDALADRFAAALAGRGVRPGDRVVLWGGKSALAVALMQGALRTGVVYAPVAAANPAVRVARIAADSEAVLVVADETAGDEPGALGGAAVITLSGLLAEAPHGVAPEPYDNAPDDLAYILYTSGSTGTPKGVCLSHRNALSFVDWAVRLLDVRPHDRLSNHAPFNFDLSVFDLYGAFRAGASVHLIPPEMAYAPAQLVEFIRERRISVWYSVPSALALMMREGGLLEGQAPAGLRACVFAGEPFALPQVQALRRSWPGVRLLNWYGPTETNVCTCYEVTQGDLERTGALPIGSPASGDTLTLATGDKEGEIVVSGPSVMLGYWGFPRHRGPYRTGDLGRLGPDGELEYAGRIDHMVKVRGHRIELGEIETVLSAHEAVADAAVVVVGEGLEGQLHATVVAAGDTSPRLLELKRHCARNLPTYMIFDVLHVRDALPLTPNGKTDRPALLASIQGGTL</sequence>
<gene>
    <name evidence="3" type="ORF">J0695_32635</name>
</gene>
<evidence type="ECO:0000313" key="3">
    <source>
        <dbReference type="EMBL" id="MBO0516482.1"/>
    </source>
</evidence>
<dbReference type="Proteomes" id="UP000664167">
    <property type="component" value="Unassembled WGS sequence"/>
</dbReference>
<dbReference type="PANTHER" id="PTHR45527">
    <property type="entry name" value="NONRIBOSOMAL PEPTIDE SYNTHETASE"/>
    <property type="match status" value="1"/>
</dbReference>
<evidence type="ECO:0000259" key="1">
    <source>
        <dbReference type="Pfam" id="PF00501"/>
    </source>
</evidence>
<dbReference type="InterPro" id="IPR025110">
    <property type="entry name" value="AMP-bd_C"/>
</dbReference>
<keyword evidence="4" id="KW-1185">Reference proteome</keyword>
<dbReference type="EMBL" id="JAFLRJ010000401">
    <property type="protein sequence ID" value="MBO0516482.1"/>
    <property type="molecule type" value="Genomic_DNA"/>
</dbReference>
<dbReference type="Pfam" id="PF13193">
    <property type="entry name" value="AMP-binding_C"/>
    <property type="match status" value="1"/>
</dbReference>
<dbReference type="InterPro" id="IPR020845">
    <property type="entry name" value="AMP-binding_CS"/>
</dbReference>
<dbReference type="InterPro" id="IPR020459">
    <property type="entry name" value="AMP-binding"/>
</dbReference>
<proteinExistence type="predicted"/>
<dbReference type="InterPro" id="IPR010071">
    <property type="entry name" value="AA_adenyl_dom"/>
</dbReference>
<dbReference type="AlphaFoldDB" id="A0A939JL39"/>
<accession>A0A939JL39</accession>
<reference evidence="3" key="1">
    <citation type="submission" date="2021-03" db="EMBL/GenBank/DDBJ databases">
        <title>Streptomyces poriferae sp. nov., a novel marine sponge-derived Actinobacteria species with anti-MRSA activity.</title>
        <authorList>
            <person name="Sandoval-Powers M."/>
            <person name="Kralova S."/>
            <person name="Nguyen G.-S."/>
            <person name="Fawwal D."/>
            <person name="Degnes K."/>
            <person name="Klinkenberg G."/>
            <person name="Sletta H."/>
            <person name="Wentzel A."/>
            <person name="Liles M.R."/>
        </authorList>
    </citation>
    <scope>NUCLEOTIDE SEQUENCE</scope>
    <source>
        <strain evidence="3">DSM 41794</strain>
    </source>
</reference>
<protein>
    <submittedName>
        <fullName evidence="3">Amino acid adenylation domain-containing protein</fullName>
    </submittedName>
</protein>
<dbReference type="PROSITE" id="PS00455">
    <property type="entry name" value="AMP_BINDING"/>
    <property type="match status" value="1"/>
</dbReference>
<dbReference type="Pfam" id="PF00501">
    <property type="entry name" value="AMP-binding"/>
    <property type="match status" value="1"/>
</dbReference>
<dbReference type="GO" id="GO:0031177">
    <property type="term" value="F:phosphopantetheine binding"/>
    <property type="evidence" value="ECO:0007669"/>
    <property type="project" value="TreeGrafter"/>
</dbReference>
<dbReference type="RefSeq" id="WP_206968276.1">
    <property type="nucleotide sequence ID" value="NZ_BAAAJJ010000020.1"/>
</dbReference>
<dbReference type="Gene3D" id="3.40.50.12780">
    <property type="entry name" value="N-terminal domain of ligase-like"/>
    <property type="match status" value="1"/>
</dbReference>
<dbReference type="Gene3D" id="3.30.300.30">
    <property type="match status" value="1"/>
</dbReference>
<dbReference type="SUPFAM" id="SSF56801">
    <property type="entry name" value="Acetyl-CoA synthetase-like"/>
    <property type="match status" value="1"/>
</dbReference>
<dbReference type="InterPro" id="IPR045851">
    <property type="entry name" value="AMP-bd_C_sf"/>
</dbReference>